<reference evidence="1" key="1">
    <citation type="journal article" date="2014" name="Front. Microbiol.">
        <title>High frequency of phylogenetically diverse reductive dehalogenase-homologous genes in deep subseafloor sedimentary metagenomes.</title>
        <authorList>
            <person name="Kawai M."/>
            <person name="Futagami T."/>
            <person name="Toyoda A."/>
            <person name="Takaki Y."/>
            <person name="Nishi S."/>
            <person name="Hori S."/>
            <person name="Arai W."/>
            <person name="Tsubouchi T."/>
            <person name="Morono Y."/>
            <person name="Uchiyama I."/>
            <person name="Ito T."/>
            <person name="Fujiyama A."/>
            <person name="Inagaki F."/>
            <person name="Takami H."/>
        </authorList>
    </citation>
    <scope>NUCLEOTIDE SEQUENCE</scope>
    <source>
        <strain evidence="1">Expedition CK06-06</strain>
    </source>
</reference>
<evidence type="ECO:0000313" key="1">
    <source>
        <dbReference type="EMBL" id="GAG87610.1"/>
    </source>
</evidence>
<accession>X1AXV6</accession>
<name>X1AXV6_9ZZZZ</name>
<dbReference type="AlphaFoldDB" id="X1AXV6"/>
<dbReference type="EMBL" id="BART01014345">
    <property type="protein sequence ID" value="GAG87610.1"/>
    <property type="molecule type" value="Genomic_DNA"/>
</dbReference>
<proteinExistence type="predicted"/>
<feature type="non-terminal residue" evidence="1">
    <location>
        <position position="1"/>
    </location>
</feature>
<protein>
    <submittedName>
        <fullName evidence="1">Uncharacterized protein</fullName>
    </submittedName>
</protein>
<sequence length="33" mass="3539">NGGGINFKIINDFNVALTPDTYTITTNVVPVTE</sequence>
<gene>
    <name evidence="1" type="ORF">S01H4_28687</name>
</gene>
<organism evidence="1">
    <name type="scientific">marine sediment metagenome</name>
    <dbReference type="NCBI Taxonomy" id="412755"/>
    <lineage>
        <taxon>unclassified sequences</taxon>
        <taxon>metagenomes</taxon>
        <taxon>ecological metagenomes</taxon>
    </lineage>
</organism>
<comment type="caution">
    <text evidence="1">The sequence shown here is derived from an EMBL/GenBank/DDBJ whole genome shotgun (WGS) entry which is preliminary data.</text>
</comment>